<protein>
    <recommendedName>
        <fullName evidence="4">Exonuclease domain-containing protein</fullName>
    </recommendedName>
</protein>
<dbReference type="AlphaFoldDB" id="A0A917G1F2"/>
<keyword evidence="3" id="KW-0269">Exonuclease</keyword>
<evidence type="ECO:0000259" key="4">
    <source>
        <dbReference type="SMART" id="SM00479"/>
    </source>
</evidence>
<name>A0A917G1F2_9BACL</name>
<dbReference type="GO" id="GO:0008408">
    <property type="term" value="F:3'-5' exonuclease activity"/>
    <property type="evidence" value="ECO:0007669"/>
    <property type="project" value="TreeGrafter"/>
</dbReference>
<evidence type="ECO:0000256" key="3">
    <source>
        <dbReference type="ARBA" id="ARBA00022839"/>
    </source>
</evidence>
<keyword evidence="2" id="KW-0378">Hydrolase</keyword>
<evidence type="ECO:0000313" key="6">
    <source>
        <dbReference type="Proteomes" id="UP000644756"/>
    </source>
</evidence>
<dbReference type="CDD" id="cd06127">
    <property type="entry name" value="DEDDh"/>
    <property type="match status" value="1"/>
</dbReference>
<evidence type="ECO:0000256" key="1">
    <source>
        <dbReference type="ARBA" id="ARBA00022722"/>
    </source>
</evidence>
<evidence type="ECO:0000313" key="5">
    <source>
        <dbReference type="EMBL" id="GGG17716.1"/>
    </source>
</evidence>
<dbReference type="PANTHER" id="PTHR30231:SF4">
    <property type="entry name" value="PROTEIN NEN2"/>
    <property type="match status" value="1"/>
</dbReference>
<dbReference type="PANTHER" id="PTHR30231">
    <property type="entry name" value="DNA POLYMERASE III SUBUNIT EPSILON"/>
    <property type="match status" value="1"/>
</dbReference>
<keyword evidence="1" id="KW-0540">Nuclease</keyword>
<dbReference type="Proteomes" id="UP000644756">
    <property type="component" value="Unassembled WGS sequence"/>
</dbReference>
<dbReference type="SUPFAM" id="SSF53098">
    <property type="entry name" value="Ribonuclease H-like"/>
    <property type="match status" value="1"/>
</dbReference>
<accession>A0A917G1F2</accession>
<dbReference type="InterPro" id="IPR036397">
    <property type="entry name" value="RNaseH_sf"/>
</dbReference>
<comment type="caution">
    <text evidence="5">The sequence shown here is derived from an EMBL/GenBank/DDBJ whole genome shotgun (WGS) entry which is preliminary data.</text>
</comment>
<dbReference type="Pfam" id="PF00929">
    <property type="entry name" value="RNase_T"/>
    <property type="match status" value="1"/>
</dbReference>
<organism evidence="5 6">
    <name type="scientific">Paenibacillus abyssi</name>
    <dbReference type="NCBI Taxonomy" id="1340531"/>
    <lineage>
        <taxon>Bacteria</taxon>
        <taxon>Bacillati</taxon>
        <taxon>Bacillota</taxon>
        <taxon>Bacilli</taxon>
        <taxon>Bacillales</taxon>
        <taxon>Paenibacillaceae</taxon>
        <taxon>Paenibacillus</taxon>
    </lineage>
</organism>
<sequence length="302" mass="34139">MNVEHTAIPYFKAWDDVPSGLFSKSALREKGLNPGPLRATVYQRANNRRIELYSIEEATARKPATEKQKQAIERARAAKAAARTCSRCQCVWNKPKDLINGLCSGCRHDVWLENARIIAIEDFRGWAEAKDSYVVVDVETNQLGDGAEIIELSIVDLDENVLFESLIKPNAPVTEEATAIHGITNEMLLNAPGWVEVWDNAHKALEGRTLLIYNAAFDIGQIDSSCRRHQVPFPHLQYRCVMETFSRVMMSYSAYHNNFTWISLADAMQTYCIIGDRSHRSTNDCRNLVKLIREIARNPAGK</sequence>
<keyword evidence="6" id="KW-1185">Reference proteome</keyword>
<reference evidence="5" key="2">
    <citation type="submission" date="2020-09" db="EMBL/GenBank/DDBJ databases">
        <authorList>
            <person name="Sun Q."/>
            <person name="Zhou Y."/>
        </authorList>
    </citation>
    <scope>NUCLEOTIDE SEQUENCE</scope>
    <source>
        <strain evidence="5">CGMCC 1.12987</strain>
    </source>
</reference>
<dbReference type="SMART" id="SM00479">
    <property type="entry name" value="EXOIII"/>
    <property type="match status" value="1"/>
</dbReference>
<gene>
    <name evidence="5" type="ORF">GCM10010916_38190</name>
</gene>
<reference evidence="5" key="1">
    <citation type="journal article" date="2014" name="Int. J. Syst. Evol. Microbiol.">
        <title>Complete genome sequence of Corynebacterium casei LMG S-19264T (=DSM 44701T), isolated from a smear-ripened cheese.</title>
        <authorList>
            <consortium name="US DOE Joint Genome Institute (JGI-PGF)"/>
            <person name="Walter F."/>
            <person name="Albersmeier A."/>
            <person name="Kalinowski J."/>
            <person name="Ruckert C."/>
        </authorList>
    </citation>
    <scope>NUCLEOTIDE SEQUENCE</scope>
    <source>
        <strain evidence="5">CGMCC 1.12987</strain>
    </source>
</reference>
<feature type="domain" description="Exonuclease" evidence="4">
    <location>
        <begin position="132"/>
        <end position="301"/>
    </location>
</feature>
<proteinExistence type="predicted"/>
<dbReference type="EMBL" id="BMGR01000014">
    <property type="protein sequence ID" value="GGG17716.1"/>
    <property type="molecule type" value="Genomic_DNA"/>
</dbReference>
<dbReference type="InterPro" id="IPR012337">
    <property type="entry name" value="RNaseH-like_sf"/>
</dbReference>
<evidence type="ECO:0000256" key="2">
    <source>
        <dbReference type="ARBA" id="ARBA00022801"/>
    </source>
</evidence>
<dbReference type="GO" id="GO:0003676">
    <property type="term" value="F:nucleic acid binding"/>
    <property type="evidence" value="ECO:0007669"/>
    <property type="project" value="InterPro"/>
</dbReference>
<dbReference type="RefSeq" id="WP_188532671.1">
    <property type="nucleotide sequence ID" value="NZ_BMGR01000014.1"/>
</dbReference>
<dbReference type="InterPro" id="IPR013520">
    <property type="entry name" value="Ribonucl_H"/>
</dbReference>
<dbReference type="Gene3D" id="3.30.420.10">
    <property type="entry name" value="Ribonuclease H-like superfamily/Ribonuclease H"/>
    <property type="match status" value="1"/>
</dbReference>